<feature type="non-terminal residue" evidence="1">
    <location>
        <position position="1"/>
    </location>
</feature>
<sequence>VGFIPRVNSWAFSLIMCKDLGLGTPRVRGRVRVKSHVFIALCLRLAVALANHHRGNDVASPTITL</sequence>
<evidence type="ECO:0000313" key="2">
    <source>
        <dbReference type="Proteomes" id="UP000319894"/>
    </source>
</evidence>
<gene>
    <name evidence="1" type="ORF">DP107_19495</name>
</gene>
<dbReference type="AlphaFoldDB" id="A0A554MTS5"/>
<protein>
    <submittedName>
        <fullName evidence="1">Uncharacterized protein</fullName>
    </submittedName>
</protein>
<keyword evidence="2" id="KW-1185">Reference proteome</keyword>
<evidence type="ECO:0000313" key="1">
    <source>
        <dbReference type="EMBL" id="TSD08536.1"/>
    </source>
</evidence>
<dbReference type="InParanoid" id="A0A554MTS5"/>
<reference evidence="1 2" key="1">
    <citation type="submission" date="2018-06" db="EMBL/GenBank/DDBJ databases">
        <title>Natronomonas sp. F16-60 a new haloarchaeon isolated from a solar saltern of Isla Cristina, Huelva, Spain.</title>
        <authorList>
            <person name="Duran-Viseras A."/>
            <person name="Sanchez-Porro C."/>
            <person name="Ventosa A."/>
        </authorList>
    </citation>
    <scope>NUCLEOTIDE SEQUENCE [LARGE SCALE GENOMIC DNA]</scope>
    <source>
        <strain evidence="1 2">F16-60</strain>
    </source>
</reference>
<comment type="caution">
    <text evidence="1">The sequence shown here is derived from an EMBL/GenBank/DDBJ whole genome shotgun (WGS) entry which is preliminary data.</text>
</comment>
<name>A0A554MTS5_9EURY</name>
<proteinExistence type="predicted"/>
<organism evidence="1 2">
    <name type="scientific">Haloglomus irregulare</name>
    <dbReference type="NCBI Taxonomy" id="2234134"/>
    <lineage>
        <taxon>Archaea</taxon>
        <taxon>Methanobacteriati</taxon>
        <taxon>Methanobacteriota</taxon>
        <taxon>Stenosarchaea group</taxon>
        <taxon>Halobacteria</taxon>
        <taxon>Halobacteriales</taxon>
        <taxon>Natronomonadaceae</taxon>
        <taxon>Haloglomus</taxon>
    </lineage>
</organism>
<accession>A0A554MTS5</accession>
<dbReference type="EMBL" id="QMDX01000045">
    <property type="protein sequence ID" value="TSD08536.1"/>
    <property type="molecule type" value="Genomic_DNA"/>
</dbReference>
<dbReference type="Proteomes" id="UP000319894">
    <property type="component" value="Unassembled WGS sequence"/>
</dbReference>